<comment type="caution">
    <text evidence="1">The sequence shown here is derived from an EMBL/GenBank/DDBJ whole genome shotgun (WGS) entry which is preliminary data.</text>
</comment>
<dbReference type="Proteomes" id="UP000011912">
    <property type="component" value="Unassembled WGS sequence"/>
</dbReference>
<accession>M5J5E0</accession>
<evidence type="ECO:0000313" key="1">
    <source>
        <dbReference type="EMBL" id="EKW99406.1"/>
    </source>
</evidence>
<keyword evidence="2" id="KW-1185">Reference proteome</keyword>
<sequence length="86" mass="9879">MTKAGEGTKKEPVAADSEKKFLRDKYTAKVAHWKYIVSACKLTLKQFGPPQKGDDLQAFKDVNDFYKKATDRLEKARQKLREVTDE</sequence>
<organism evidence="1 2">
    <name type="scientific">Ligilactobacillus saerimneri 30a</name>
    <dbReference type="NCBI Taxonomy" id="1227363"/>
    <lineage>
        <taxon>Bacteria</taxon>
        <taxon>Bacillati</taxon>
        <taxon>Bacillota</taxon>
        <taxon>Bacilli</taxon>
        <taxon>Lactobacillales</taxon>
        <taxon>Lactobacillaceae</taxon>
        <taxon>Ligilactobacillus</taxon>
    </lineage>
</organism>
<reference evidence="1 2" key="1">
    <citation type="journal article" date="2013" name="Genome Announc.">
        <title>Genome Sequence of Lactobacillus saerimneri 30a (Formerly Lactobacillus sp. Strain 30a), a Reference Lactic Acid Bacterium Strain Producing Biogenic Amines.</title>
        <authorList>
            <person name="Romano A."/>
            <person name="Trip H."/>
            <person name="Campbell-Sills H."/>
            <person name="Bouchez O."/>
            <person name="Sherman D."/>
            <person name="Lolkema J.S."/>
            <person name="Lucas P.M."/>
        </authorList>
    </citation>
    <scope>NUCLEOTIDE SEQUENCE [LARGE SCALE GENOMIC DNA]</scope>
    <source>
        <strain evidence="1 2">30a</strain>
    </source>
</reference>
<dbReference type="RefSeq" id="WP_009552361.1">
    <property type="nucleotide sequence ID" value="NZ_ANAG01000007.1"/>
</dbReference>
<proteinExistence type="predicted"/>
<name>M5J5E0_9LACO</name>
<dbReference type="STRING" id="1227363.D271_02464"/>
<evidence type="ECO:0000313" key="2">
    <source>
        <dbReference type="Proteomes" id="UP000011912"/>
    </source>
</evidence>
<protein>
    <submittedName>
        <fullName evidence="1">Uncharacterized protein</fullName>
    </submittedName>
</protein>
<dbReference type="EMBL" id="ANAG01000007">
    <property type="protein sequence ID" value="EKW99406.1"/>
    <property type="molecule type" value="Genomic_DNA"/>
</dbReference>
<dbReference type="AlphaFoldDB" id="M5J5E0"/>
<gene>
    <name evidence="1" type="ORF">D271_02464</name>
</gene>